<keyword evidence="10" id="KW-0472">Membrane</keyword>
<feature type="transmembrane region" description="Helical" evidence="10">
    <location>
        <begin position="16"/>
        <end position="35"/>
    </location>
</feature>
<evidence type="ECO:0000256" key="5">
    <source>
        <dbReference type="ARBA" id="ARBA00022679"/>
    </source>
</evidence>
<proteinExistence type="predicted"/>
<dbReference type="SUPFAM" id="SSF158472">
    <property type="entry name" value="HAMP domain-like"/>
    <property type="match status" value="1"/>
</dbReference>
<evidence type="ECO:0000256" key="8">
    <source>
        <dbReference type="ARBA" id="ARBA00022840"/>
    </source>
</evidence>
<dbReference type="InterPro" id="IPR003594">
    <property type="entry name" value="HATPase_dom"/>
</dbReference>
<organism evidence="13 14">
    <name type="scientific">Gemmatimonas aurantiaca</name>
    <dbReference type="NCBI Taxonomy" id="173480"/>
    <lineage>
        <taxon>Bacteria</taxon>
        <taxon>Pseudomonadati</taxon>
        <taxon>Gemmatimonadota</taxon>
        <taxon>Gemmatimonadia</taxon>
        <taxon>Gemmatimonadales</taxon>
        <taxon>Gemmatimonadaceae</taxon>
        <taxon>Gemmatimonas</taxon>
    </lineage>
</organism>
<dbReference type="Pfam" id="PF02518">
    <property type="entry name" value="HATPase_c"/>
    <property type="match status" value="1"/>
</dbReference>
<keyword evidence="5" id="KW-0808">Transferase</keyword>
<evidence type="ECO:0000313" key="13">
    <source>
        <dbReference type="EMBL" id="HCT58426.1"/>
    </source>
</evidence>
<keyword evidence="9" id="KW-0902">Two-component regulatory system</keyword>
<evidence type="ECO:0000256" key="3">
    <source>
        <dbReference type="ARBA" id="ARBA00012438"/>
    </source>
</evidence>
<evidence type="ECO:0000259" key="12">
    <source>
        <dbReference type="PROSITE" id="PS50885"/>
    </source>
</evidence>
<dbReference type="InterPro" id="IPR005467">
    <property type="entry name" value="His_kinase_dom"/>
</dbReference>
<dbReference type="SMART" id="SM00388">
    <property type="entry name" value="HisKA"/>
    <property type="match status" value="1"/>
</dbReference>
<keyword evidence="4" id="KW-0597">Phosphoprotein</keyword>
<evidence type="ECO:0000256" key="4">
    <source>
        <dbReference type="ARBA" id="ARBA00022553"/>
    </source>
</evidence>
<comment type="caution">
    <text evidence="13">The sequence shown here is derived from an EMBL/GenBank/DDBJ whole genome shotgun (WGS) entry which is preliminary data.</text>
</comment>
<accession>A0A3D4VBD8</accession>
<dbReference type="InterPro" id="IPR004358">
    <property type="entry name" value="Sig_transdc_His_kin-like_C"/>
</dbReference>
<dbReference type="InterPro" id="IPR003660">
    <property type="entry name" value="HAMP_dom"/>
</dbReference>
<dbReference type="Proteomes" id="UP000264071">
    <property type="component" value="Unassembled WGS sequence"/>
</dbReference>
<dbReference type="Pfam" id="PF00512">
    <property type="entry name" value="HisKA"/>
    <property type="match status" value="1"/>
</dbReference>
<feature type="domain" description="Histidine kinase" evidence="11">
    <location>
        <begin position="137"/>
        <end position="385"/>
    </location>
</feature>
<feature type="transmembrane region" description="Helical" evidence="10">
    <location>
        <begin position="41"/>
        <end position="62"/>
    </location>
</feature>
<dbReference type="InterPro" id="IPR003661">
    <property type="entry name" value="HisK_dim/P_dom"/>
</dbReference>
<evidence type="ECO:0000256" key="2">
    <source>
        <dbReference type="ARBA" id="ARBA00004370"/>
    </source>
</evidence>
<dbReference type="Gene3D" id="1.10.287.130">
    <property type="match status" value="1"/>
</dbReference>
<evidence type="ECO:0000256" key="6">
    <source>
        <dbReference type="ARBA" id="ARBA00022741"/>
    </source>
</evidence>
<dbReference type="PROSITE" id="PS50109">
    <property type="entry name" value="HIS_KIN"/>
    <property type="match status" value="1"/>
</dbReference>
<dbReference type="GO" id="GO:0005524">
    <property type="term" value="F:ATP binding"/>
    <property type="evidence" value="ECO:0007669"/>
    <property type="project" value="UniProtKB-KW"/>
</dbReference>
<evidence type="ECO:0000259" key="11">
    <source>
        <dbReference type="PROSITE" id="PS50109"/>
    </source>
</evidence>
<dbReference type="GO" id="GO:0016020">
    <property type="term" value="C:membrane"/>
    <property type="evidence" value="ECO:0007669"/>
    <property type="project" value="UniProtKB-SubCell"/>
</dbReference>
<dbReference type="Gene3D" id="6.10.340.10">
    <property type="match status" value="1"/>
</dbReference>
<dbReference type="InterPro" id="IPR036890">
    <property type="entry name" value="HATPase_C_sf"/>
</dbReference>
<evidence type="ECO:0000256" key="7">
    <source>
        <dbReference type="ARBA" id="ARBA00022777"/>
    </source>
</evidence>
<dbReference type="PANTHER" id="PTHR43065:SF10">
    <property type="entry name" value="PEROXIDE STRESS-ACTIVATED HISTIDINE KINASE MAK3"/>
    <property type="match status" value="1"/>
</dbReference>
<keyword evidence="10" id="KW-0812">Transmembrane</keyword>
<name>A0A3D4VBD8_9BACT</name>
<keyword evidence="7 13" id="KW-0418">Kinase</keyword>
<dbReference type="SUPFAM" id="SSF47384">
    <property type="entry name" value="Homodimeric domain of signal transducing histidine kinase"/>
    <property type="match status" value="1"/>
</dbReference>
<evidence type="ECO:0000313" key="14">
    <source>
        <dbReference type="Proteomes" id="UP000264071"/>
    </source>
</evidence>
<sequence>MTEPTRPRIHERLQRVLALACGPTILAIIVTMWVTEDLPNATRWPVVILLVLLVLVVFTSVLRRQVSRYVERPLVESVSVAEAIASGDSNRIVPRAETREFDQLATSINRMTEQMLAATQSRMRVEKLATMGRIAAGISHEIGNPVAAIANYAHVLRMRTADVPGTTEPIDALEREITRIDRIMRGLLDYARPRRLTPKPIAVDAVIVDVLRLLADQGLTRRFRITSELEAPGGVVYAERHDLEQVFVNLLLNAVDAMDREGEVVIRSRINEAGAFADSIEKRRTDPAPQRWAHRPSKRALAWLARPESPSRFLQIVMADSGTGVAPEDEERIFEPFFSTKQPGKGTGLGLAIVASTIENLGGTVWVQRAREGGAAFVILLPLHGSGMRSVVPESTASAG</sequence>
<dbReference type="SUPFAM" id="SSF55874">
    <property type="entry name" value="ATPase domain of HSP90 chaperone/DNA topoisomerase II/histidine kinase"/>
    <property type="match status" value="1"/>
</dbReference>
<dbReference type="PANTHER" id="PTHR43065">
    <property type="entry name" value="SENSOR HISTIDINE KINASE"/>
    <property type="match status" value="1"/>
</dbReference>
<evidence type="ECO:0000256" key="10">
    <source>
        <dbReference type="SAM" id="Phobius"/>
    </source>
</evidence>
<keyword evidence="6" id="KW-0547">Nucleotide-binding</keyword>
<dbReference type="PRINTS" id="PR00344">
    <property type="entry name" value="BCTRLSENSOR"/>
</dbReference>
<dbReference type="CDD" id="cd00082">
    <property type="entry name" value="HisKA"/>
    <property type="match status" value="1"/>
</dbReference>
<dbReference type="PROSITE" id="PS50885">
    <property type="entry name" value="HAMP"/>
    <property type="match status" value="1"/>
</dbReference>
<dbReference type="GO" id="GO:0000155">
    <property type="term" value="F:phosphorelay sensor kinase activity"/>
    <property type="evidence" value="ECO:0007669"/>
    <property type="project" value="InterPro"/>
</dbReference>
<reference evidence="13 14" key="1">
    <citation type="journal article" date="2018" name="Nat. Biotechnol.">
        <title>A standardized bacterial taxonomy based on genome phylogeny substantially revises the tree of life.</title>
        <authorList>
            <person name="Parks D.H."/>
            <person name="Chuvochina M."/>
            <person name="Waite D.W."/>
            <person name="Rinke C."/>
            <person name="Skarshewski A."/>
            <person name="Chaumeil P.A."/>
            <person name="Hugenholtz P."/>
        </authorList>
    </citation>
    <scope>NUCLEOTIDE SEQUENCE [LARGE SCALE GENOMIC DNA]</scope>
    <source>
        <strain evidence="13">UBA8844</strain>
    </source>
</reference>
<keyword evidence="10" id="KW-1133">Transmembrane helix</keyword>
<dbReference type="InterPro" id="IPR036097">
    <property type="entry name" value="HisK_dim/P_sf"/>
</dbReference>
<feature type="domain" description="HAMP" evidence="12">
    <location>
        <begin position="68"/>
        <end position="120"/>
    </location>
</feature>
<dbReference type="SMART" id="SM00387">
    <property type="entry name" value="HATPase_c"/>
    <property type="match status" value="1"/>
</dbReference>
<comment type="catalytic activity">
    <reaction evidence="1">
        <text>ATP + protein L-histidine = ADP + protein N-phospho-L-histidine.</text>
        <dbReference type="EC" id="2.7.13.3"/>
    </reaction>
</comment>
<evidence type="ECO:0000256" key="9">
    <source>
        <dbReference type="ARBA" id="ARBA00023012"/>
    </source>
</evidence>
<evidence type="ECO:0000256" key="1">
    <source>
        <dbReference type="ARBA" id="ARBA00000085"/>
    </source>
</evidence>
<dbReference type="Gene3D" id="3.30.565.10">
    <property type="entry name" value="Histidine kinase-like ATPase, C-terminal domain"/>
    <property type="match status" value="1"/>
</dbReference>
<comment type="subcellular location">
    <subcellularLocation>
        <location evidence="2">Membrane</location>
    </subcellularLocation>
</comment>
<dbReference type="SMART" id="SM00304">
    <property type="entry name" value="HAMP"/>
    <property type="match status" value="1"/>
</dbReference>
<dbReference type="AlphaFoldDB" id="A0A3D4VBD8"/>
<dbReference type="EC" id="2.7.13.3" evidence="3"/>
<dbReference type="EMBL" id="DPIY01000010">
    <property type="protein sequence ID" value="HCT58426.1"/>
    <property type="molecule type" value="Genomic_DNA"/>
</dbReference>
<gene>
    <name evidence="13" type="ORF">DGD08_14575</name>
</gene>
<protein>
    <recommendedName>
        <fullName evidence="3">histidine kinase</fullName>
        <ecNumber evidence="3">2.7.13.3</ecNumber>
    </recommendedName>
</protein>
<keyword evidence="8" id="KW-0067">ATP-binding</keyword>
<dbReference type="CDD" id="cd06225">
    <property type="entry name" value="HAMP"/>
    <property type="match status" value="1"/>
</dbReference>